<dbReference type="EMBL" id="VUOB01000038">
    <property type="protein sequence ID" value="KAA2259510.1"/>
    <property type="molecule type" value="Genomic_DNA"/>
</dbReference>
<comment type="caution">
    <text evidence="1">The sequence shown here is derived from an EMBL/GenBank/DDBJ whole genome shotgun (WGS) entry which is preliminary data.</text>
</comment>
<reference evidence="1 2" key="1">
    <citation type="submission" date="2019-09" db="EMBL/GenBank/DDBJ databases">
        <title>Goodfellowia gen. nov., a new genus of the Pseudonocardineae related to Actinoalloteichus, containing Goodfellowia coeruleoviolacea gen. nov., comb. nov. gen. nov., comb. nov.</title>
        <authorList>
            <person name="Labeda D."/>
        </authorList>
    </citation>
    <scope>NUCLEOTIDE SEQUENCE [LARGE SCALE GENOMIC DNA]</scope>
    <source>
        <strain evidence="1 2">AN110305</strain>
    </source>
</reference>
<evidence type="ECO:0000313" key="2">
    <source>
        <dbReference type="Proteomes" id="UP000323454"/>
    </source>
</evidence>
<name>A0A5B2X8D4_9PSEU</name>
<accession>A0A5B2X8D4</accession>
<dbReference type="RefSeq" id="WP_149851423.1">
    <property type="nucleotide sequence ID" value="NZ_VUOB01000038.1"/>
</dbReference>
<gene>
    <name evidence="1" type="ORF">F0L68_21525</name>
</gene>
<organism evidence="1 2">
    <name type="scientific">Solihabitans fulvus</name>
    <dbReference type="NCBI Taxonomy" id="1892852"/>
    <lineage>
        <taxon>Bacteria</taxon>
        <taxon>Bacillati</taxon>
        <taxon>Actinomycetota</taxon>
        <taxon>Actinomycetes</taxon>
        <taxon>Pseudonocardiales</taxon>
        <taxon>Pseudonocardiaceae</taxon>
        <taxon>Solihabitans</taxon>
    </lineage>
</organism>
<keyword evidence="2" id="KW-1185">Reference proteome</keyword>
<evidence type="ECO:0000313" key="1">
    <source>
        <dbReference type="EMBL" id="KAA2259510.1"/>
    </source>
</evidence>
<dbReference type="Proteomes" id="UP000323454">
    <property type="component" value="Unassembled WGS sequence"/>
</dbReference>
<protein>
    <submittedName>
        <fullName evidence="1">Uncharacterized protein</fullName>
    </submittedName>
</protein>
<sequence>MSASVTVGTWVWAGEGAQIDYVVADSGQSVGFLFRADPDFELLLTEEVLARCAAIFPKALAELRATPTTGDYDD</sequence>
<proteinExistence type="predicted"/>
<dbReference type="AlphaFoldDB" id="A0A5B2X8D4"/>
<reference evidence="1 2" key="2">
    <citation type="submission" date="2019-09" db="EMBL/GenBank/DDBJ databases">
        <authorList>
            <person name="Jin C."/>
        </authorList>
    </citation>
    <scope>NUCLEOTIDE SEQUENCE [LARGE SCALE GENOMIC DNA]</scope>
    <source>
        <strain evidence="1 2">AN110305</strain>
    </source>
</reference>